<dbReference type="RefSeq" id="WP_201399610.1">
    <property type="nucleotide sequence ID" value="NZ_AP024237.1"/>
</dbReference>
<feature type="compositionally biased region" description="Basic residues" evidence="1">
    <location>
        <begin position="120"/>
        <end position="136"/>
    </location>
</feature>
<feature type="region of interest" description="Disordered" evidence="1">
    <location>
        <begin position="88"/>
        <end position="173"/>
    </location>
</feature>
<reference evidence="2 3" key="1">
    <citation type="submission" date="2020-12" db="EMBL/GenBank/DDBJ databases">
        <title>Complete genome sequence of Mycobacterium heckeshornense JCM 15655T, closely related to a pathogenic non-tuberculous mycobacterial species Mycobacterium xenopi.</title>
        <authorList>
            <person name="Yoshida M."/>
            <person name="Fukano H."/>
            <person name="Asakura T."/>
            <person name="Suzuki M."/>
            <person name="Hoshino Y."/>
        </authorList>
    </citation>
    <scope>NUCLEOTIDE SEQUENCE [LARGE SCALE GENOMIC DNA]</scope>
    <source>
        <strain evidence="2 3">JCM 15655</strain>
    </source>
</reference>
<evidence type="ECO:0000313" key="2">
    <source>
        <dbReference type="EMBL" id="BCO37270.1"/>
    </source>
</evidence>
<dbReference type="Proteomes" id="UP000595446">
    <property type="component" value="Chromosome"/>
</dbReference>
<accession>A0A7R7GWB2</accession>
<evidence type="ECO:0000313" key="3">
    <source>
        <dbReference type="Proteomes" id="UP000595446"/>
    </source>
</evidence>
<evidence type="ECO:0000256" key="1">
    <source>
        <dbReference type="SAM" id="MobiDB-lite"/>
    </source>
</evidence>
<dbReference type="AlphaFoldDB" id="A0A7R7GWB2"/>
<dbReference type="EMBL" id="AP024237">
    <property type="protein sequence ID" value="BCO37270.1"/>
    <property type="molecule type" value="Genomic_DNA"/>
</dbReference>
<keyword evidence="3" id="KW-1185">Reference proteome</keyword>
<sequence>MSLNTSTNPRTRAGRVAAGAGLVLATAGVIAFGSGVAAASPPPMLVDDPAPAPAPDPTAAVNAANAIFGVLNSLLNSVLPGAGSLVPETSPPAPCRQASAPPRQPPVARHRHLPQPPVAGRRHLPRHAVAGRRHLPRPAIPGAGPYRAATNRPALPGADQPGGIARLRPGPTP</sequence>
<gene>
    <name evidence="2" type="ORF">MHEC_37030</name>
</gene>
<organism evidence="2 3">
    <name type="scientific">Mycobacterium heckeshornense</name>
    <dbReference type="NCBI Taxonomy" id="110505"/>
    <lineage>
        <taxon>Bacteria</taxon>
        <taxon>Bacillati</taxon>
        <taxon>Actinomycetota</taxon>
        <taxon>Actinomycetes</taxon>
        <taxon>Mycobacteriales</taxon>
        <taxon>Mycobacteriaceae</taxon>
        <taxon>Mycobacterium</taxon>
    </lineage>
</organism>
<proteinExistence type="predicted"/>
<name>A0A7R7GWB2_9MYCO</name>
<protein>
    <submittedName>
        <fullName evidence="2">Uncharacterized protein</fullName>
    </submittedName>
</protein>